<gene>
    <name evidence="1" type="ORF">H5410_026041</name>
</gene>
<dbReference type="SUPFAM" id="SSF54403">
    <property type="entry name" value="Cystatin/monellin"/>
    <property type="match status" value="1"/>
</dbReference>
<dbReference type="PANTHER" id="PTHR31260">
    <property type="entry name" value="CYSTATIN/MONELLIN SUPERFAMILY PROTEIN"/>
    <property type="match status" value="1"/>
</dbReference>
<dbReference type="InterPro" id="IPR046350">
    <property type="entry name" value="Cystatin_sf"/>
</dbReference>
<reference evidence="1 2" key="1">
    <citation type="submission" date="2020-09" db="EMBL/GenBank/DDBJ databases">
        <title>De no assembly of potato wild relative species, Solanum commersonii.</title>
        <authorList>
            <person name="Cho K."/>
        </authorList>
    </citation>
    <scope>NUCLEOTIDE SEQUENCE [LARGE SCALE GENOMIC DNA]</scope>
    <source>
        <strain evidence="1">LZ3.2</strain>
        <tissue evidence="1">Leaf</tissue>
    </source>
</reference>
<accession>A0A9J5YXK7</accession>
<sequence length="237" mass="26829">MAELKLGTMMGLGLNFGGDVKRDASGKILGCFCAFDESHRHKVASYAIRPLSIPTTRRTFTSAMKLVVFWSEKGADSLAREFGVWFAVRGWSNGGELVEQQFIGVRSSSMRKIMLVGFDFDDFPGGEVQIEPILNVKDDVDFGIMMKLANRAIQEYNEKEHNVFKYKVLKIEKANCMIGGYEQYFMTVKVLNLTIGTSIETFYINVARRIPDRFEEVLSCNPKGMVPEFSIFGKKKR</sequence>
<evidence type="ECO:0008006" key="3">
    <source>
        <dbReference type="Google" id="ProtNLM"/>
    </source>
</evidence>
<comment type="caution">
    <text evidence="1">The sequence shown here is derived from an EMBL/GenBank/DDBJ whole genome shotgun (WGS) entry which is preliminary data.</text>
</comment>
<organism evidence="1 2">
    <name type="scientific">Solanum commersonii</name>
    <name type="common">Commerson's wild potato</name>
    <name type="synonym">Commerson's nightshade</name>
    <dbReference type="NCBI Taxonomy" id="4109"/>
    <lineage>
        <taxon>Eukaryota</taxon>
        <taxon>Viridiplantae</taxon>
        <taxon>Streptophyta</taxon>
        <taxon>Embryophyta</taxon>
        <taxon>Tracheophyta</taxon>
        <taxon>Spermatophyta</taxon>
        <taxon>Magnoliopsida</taxon>
        <taxon>eudicotyledons</taxon>
        <taxon>Gunneridae</taxon>
        <taxon>Pentapetalae</taxon>
        <taxon>asterids</taxon>
        <taxon>lamiids</taxon>
        <taxon>Solanales</taxon>
        <taxon>Solanaceae</taxon>
        <taxon>Solanoideae</taxon>
        <taxon>Solaneae</taxon>
        <taxon>Solanum</taxon>
    </lineage>
</organism>
<protein>
    <recommendedName>
        <fullName evidence="3">Cystatin domain-containing protein</fullName>
    </recommendedName>
</protein>
<dbReference type="InterPro" id="IPR006462">
    <property type="entry name" value="MS5"/>
</dbReference>
<evidence type="ECO:0000313" key="1">
    <source>
        <dbReference type="EMBL" id="KAG5604549.1"/>
    </source>
</evidence>
<dbReference type="AlphaFoldDB" id="A0A9J5YXK7"/>
<dbReference type="Proteomes" id="UP000824120">
    <property type="component" value="Chromosome 5"/>
</dbReference>
<proteinExistence type="predicted"/>
<evidence type="ECO:0000313" key="2">
    <source>
        <dbReference type="Proteomes" id="UP000824120"/>
    </source>
</evidence>
<dbReference type="EMBL" id="JACXVP010000005">
    <property type="protein sequence ID" value="KAG5604549.1"/>
    <property type="molecule type" value="Genomic_DNA"/>
</dbReference>
<dbReference type="PANTHER" id="PTHR31260:SF76">
    <property type="entry name" value="CYSTATIN DOMAIN-CONTAINING PROTEIN"/>
    <property type="match status" value="1"/>
</dbReference>
<dbReference type="OrthoDB" id="1269195at2759"/>
<keyword evidence="2" id="KW-1185">Reference proteome</keyword>
<name>A0A9J5YXK7_SOLCO</name>